<protein>
    <submittedName>
        <fullName evidence="1">SET domain-containing protein</fullName>
    </submittedName>
</protein>
<organism evidence="1 2">
    <name type="scientific">Dendrothele bispora (strain CBS 962.96)</name>
    <dbReference type="NCBI Taxonomy" id="1314807"/>
    <lineage>
        <taxon>Eukaryota</taxon>
        <taxon>Fungi</taxon>
        <taxon>Dikarya</taxon>
        <taxon>Basidiomycota</taxon>
        <taxon>Agaricomycotina</taxon>
        <taxon>Agaricomycetes</taxon>
        <taxon>Agaricomycetidae</taxon>
        <taxon>Agaricales</taxon>
        <taxon>Agaricales incertae sedis</taxon>
        <taxon>Dendrothele</taxon>
    </lineage>
</organism>
<reference evidence="1 2" key="1">
    <citation type="journal article" date="2019" name="Nat. Ecol. Evol.">
        <title>Megaphylogeny resolves global patterns of mushroom evolution.</title>
        <authorList>
            <person name="Varga T."/>
            <person name="Krizsan K."/>
            <person name="Foldi C."/>
            <person name="Dima B."/>
            <person name="Sanchez-Garcia M."/>
            <person name="Sanchez-Ramirez S."/>
            <person name="Szollosi G.J."/>
            <person name="Szarkandi J.G."/>
            <person name="Papp V."/>
            <person name="Albert L."/>
            <person name="Andreopoulos W."/>
            <person name="Angelini C."/>
            <person name="Antonin V."/>
            <person name="Barry K.W."/>
            <person name="Bougher N.L."/>
            <person name="Buchanan P."/>
            <person name="Buyck B."/>
            <person name="Bense V."/>
            <person name="Catcheside P."/>
            <person name="Chovatia M."/>
            <person name="Cooper J."/>
            <person name="Damon W."/>
            <person name="Desjardin D."/>
            <person name="Finy P."/>
            <person name="Geml J."/>
            <person name="Haridas S."/>
            <person name="Hughes K."/>
            <person name="Justo A."/>
            <person name="Karasinski D."/>
            <person name="Kautmanova I."/>
            <person name="Kiss B."/>
            <person name="Kocsube S."/>
            <person name="Kotiranta H."/>
            <person name="LaButti K.M."/>
            <person name="Lechner B.E."/>
            <person name="Liimatainen K."/>
            <person name="Lipzen A."/>
            <person name="Lukacs Z."/>
            <person name="Mihaltcheva S."/>
            <person name="Morgado L.N."/>
            <person name="Niskanen T."/>
            <person name="Noordeloos M.E."/>
            <person name="Ohm R.A."/>
            <person name="Ortiz-Santana B."/>
            <person name="Ovrebo C."/>
            <person name="Racz N."/>
            <person name="Riley R."/>
            <person name="Savchenko A."/>
            <person name="Shiryaev A."/>
            <person name="Soop K."/>
            <person name="Spirin V."/>
            <person name="Szebenyi C."/>
            <person name="Tomsovsky M."/>
            <person name="Tulloss R.E."/>
            <person name="Uehling J."/>
            <person name="Grigoriev I.V."/>
            <person name="Vagvolgyi C."/>
            <person name="Papp T."/>
            <person name="Martin F.M."/>
            <person name="Miettinen O."/>
            <person name="Hibbett D.S."/>
            <person name="Nagy L.G."/>
        </authorList>
    </citation>
    <scope>NUCLEOTIDE SEQUENCE [LARGE SCALE GENOMIC DNA]</scope>
    <source>
        <strain evidence="1 2">CBS 962.96</strain>
    </source>
</reference>
<keyword evidence="2" id="KW-1185">Reference proteome</keyword>
<dbReference type="GO" id="GO:0016279">
    <property type="term" value="F:protein-lysine N-methyltransferase activity"/>
    <property type="evidence" value="ECO:0007669"/>
    <property type="project" value="TreeGrafter"/>
</dbReference>
<dbReference type="PANTHER" id="PTHR13271:SF147">
    <property type="entry name" value="PROTEIN-LYSINE N-METHYLTRANSFERASE EFM1-RELATED"/>
    <property type="match status" value="1"/>
</dbReference>
<proteinExistence type="predicted"/>
<gene>
    <name evidence="1" type="ORF">K435DRAFT_5412</name>
</gene>
<sequence length="417" mass="46473">MTLEADATVVSFTDWLRKNHGDIDRRARFVSVPSGFQVVAKEEIPADTAVVSCPFSLVITKDLAKQAVLNVLGLPQSSDLESWSERQWIASYVGLHFVLDGESCEHLLHYPYVNMLPARDKLRTALHFTSEERELFKGSNLYGAILDRENEWRKEWTNCQTLISSINEEWGRKFSWEVFLASSTYISSRAFPSTLLSPNPSLQPSSTAEPVLLPGVDSLNHARGKPVTWSVSYPTNATTDLSQPQISLILHSPTAPKNELLNNYGAKPNSELILGYGFSISENPDDTILLKVGGSNQNTSKWEVGRSAQGADGLWQEIVSLVLQEPGSTPTYEDELEASSTLGDMIRSLIGRLPPVKRELDPAQVRPDVVKMYQDYIEGQHDILDSILAFAHEKERLAIERARDEGVELVFDDNESA</sequence>
<dbReference type="Gene3D" id="3.90.1410.10">
    <property type="entry name" value="set domain protein methyltransferase, domain 1"/>
    <property type="match status" value="1"/>
</dbReference>
<dbReference type="InterPro" id="IPR046341">
    <property type="entry name" value="SET_dom_sf"/>
</dbReference>
<dbReference type="Proteomes" id="UP000297245">
    <property type="component" value="Unassembled WGS sequence"/>
</dbReference>
<accession>A0A4S8MXX5</accession>
<dbReference type="PANTHER" id="PTHR13271">
    <property type="entry name" value="UNCHARACTERIZED PUTATIVE METHYLTRANSFERASE"/>
    <property type="match status" value="1"/>
</dbReference>
<dbReference type="AlphaFoldDB" id="A0A4S8MXX5"/>
<evidence type="ECO:0000313" key="1">
    <source>
        <dbReference type="EMBL" id="THV08267.1"/>
    </source>
</evidence>
<evidence type="ECO:0000313" key="2">
    <source>
        <dbReference type="Proteomes" id="UP000297245"/>
    </source>
</evidence>
<name>A0A4S8MXX5_DENBC</name>
<dbReference type="GO" id="GO:0005634">
    <property type="term" value="C:nucleus"/>
    <property type="evidence" value="ECO:0007669"/>
    <property type="project" value="TreeGrafter"/>
</dbReference>
<dbReference type="OrthoDB" id="42889at2759"/>
<dbReference type="EMBL" id="ML179035">
    <property type="protein sequence ID" value="THV08267.1"/>
    <property type="molecule type" value="Genomic_DNA"/>
</dbReference>
<dbReference type="SUPFAM" id="SSF82199">
    <property type="entry name" value="SET domain"/>
    <property type="match status" value="1"/>
</dbReference>
<dbReference type="InterPro" id="IPR050600">
    <property type="entry name" value="SETD3_SETD6_MTase"/>
</dbReference>